<keyword evidence="6 12" id="KW-0418">Kinase</keyword>
<dbReference type="Proteomes" id="UP000291101">
    <property type="component" value="Unassembled WGS sequence"/>
</dbReference>
<evidence type="ECO:0000256" key="7">
    <source>
        <dbReference type="ARBA" id="ARBA00022840"/>
    </source>
</evidence>
<dbReference type="GO" id="GO:0046983">
    <property type="term" value="F:protein dimerization activity"/>
    <property type="evidence" value="ECO:0007669"/>
    <property type="project" value="InterPro"/>
</dbReference>
<comment type="catalytic activity">
    <reaction evidence="1">
        <text>ATP + protein L-histidine = ADP + protein N-phospho-L-histidine.</text>
        <dbReference type="EC" id="2.7.13.3"/>
    </reaction>
</comment>
<proteinExistence type="predicted"/>
<dbReference type="Pfam" id="PF02518">
    <property type="entry name" value="HATPase_c"/>
    <property type="match status" value="1"/>
</dbReference>
<dbReference type="PANTHER" id="PTHR24421:SF10">
    <property type="entry name" value="NITRATE_NITRITE SENSOR PROTEIN NARQ"/>
    <property type="match status" value="1"/>
</dbReference>
<dbReference type="CDD" id="cd16917">
    <property type="entry name" value="HATPase_UhpB-NarQ-NarX-like"/>
    <property type="match status" value="1"/>
</dbReference>
<feature type="domain" description="Histidine kinase/HSP90-like ATPase" evidence="10">
    <location>
        <begin position="423"/>
        <end position="508"/>
    </location>
</feature>
<evidence type="ECO:0000313" key="12">
    <source>
        <dbReference type="EMBL" id="RYC05299.1"/>
    </source>
</evidence>
<dbReference type="Gene3D" id="3.30.565.10">
    <property type="entry name" value="Histidine kinase-like ATPase, C-terminal domain"/>
    <property type="match status" value="1"/>
</dbReference>
<dbReference type="RefSeq" id="WP_129428549.1">
    <property type="nucleotide sequence ID" value="NZ_SDWV01000027.1"/>
</dbReference>
<dbReference type="AlphaFoldDB" id="A0A4Q2SML2"/>
<evidence type="ECO:0000256" key="8">
    <source>
        <dbReference type="ARBA" id="ARBA00023012"/>
    </source>
</evidence>
<dbReference type="InterPro" id="IPR003594">
    <property type="entry name" value="HATPase_dom"/>
</dbReference>
<dbReference type="GO" id="GO:0016020">
    <property type="term" value="C:membrane"/>
    <property type="evidence" value="ECO:0007669"/>
    <property type="project" value="InterPro"/>
</dbReference>
<keyword evidence="13" id="KW-1185">Reference proteome</keyword>
<evidence type="ECO:0000259" key="11">
    <source>
        <dbReference type="Pfam" id="PF07730"/>
    </source>
</evidence>
<dbReference type="OrthoDB" id="144293at2"/>
<dbReference type="GO" id="GO:0005524">
    <property type="term" value="F:ATP binding"/>
    <property type="evidence" value="ECO:0007669"/>
    <property type="project" value="UniProtKB-KW"/>
</dbReference>
<comment type="caution">
    <text evidence="12">The sequence shown here is derived from an EMBL/GenBank/DDBJ whole genome shotgun (WGS) entry which is preliminary data.</text>
</comment>
<evidence type="ECO:0000256" key="5">
    <source>
        <dbReference type="ARBA" id="ARBA00022741"/>
    </source>
</evidence>
<keyword evidence="8" id="KW-0902">Two-component regulatory system</keyword>
<feature type="domain" description="Signal transduction histidine kinase subgroup 3 dimerisation and phosphoacceptor" evidence="11">
    <location>
        <begin position="317"/>
        <end position="380"/>
    </location>
</feature>
<accession>A0A4Q2SML2</accession>
<keyword evidence="5" id="KW-0547">Nucleotide-binding</keyword>
<evidence type="ECO:0000313" key="13">
    <source>
        <dbReference type="Proteomes" id="UP000291101"/>
    </source>
</evidence>
<evidence type="ECO:0000256" key="9">
    <source>
        <dbReference type="SAM" id="MobiDB-lite"/>
    </source>
</evidence>
<reference evidence="12 13" key="1">
    <citation type="submission" date="2019-01" db="EMBL/GenBank/DDBJ databases">
        <title>Novel species of Nocardioides.</title>
        <authorList>
            <person name="Liu Q."/>
            <person name="X Y.-H."/>
        </authorList>
    </citation>
    <scope>NUCLEOTIDE SEQUENCE [LARGE SCALE GENOMIC DNA]</scope>
    <source>
        <strain evidence="12 13">HLT2-9</strain>
    </source>
</reference>
<organism evidence="12 13">
    <name type="scientific">Nocardioides zhouii</name>
    <dbReference type="NCBI Taxonomy" id="1168729"/>
    <lineage>
        <taxon>Bacteria</taxon>
        <taxon>Bacillati</taxon>
        <taxon>Actinomycetota</taxon>
        <taxon>Actinomycetes</taxon>
        <taxon>Propionibacteriales</taxon>
        <taxon>Nocardioidaceae</taxon>
        <taxon>Nocardioides</taxon>
    </lineage>
</organism>
<dbReference type="GO" id="GO:0000155">
    <property type="term" value="F:phosphorelay sensor kinase activity"/>
    <property type="evidence" value="ECO:0007669"/>
    <property type="project" value="InterPro"/>
</dbReference>
<dbReference type="InterPro" id="IPR036890">
    <property type="entry name" value="HATPase_C_sf"/>
</dbReference>
<evidence type="ECO:0000259" key="10">
    <source>
        <dbReference type="Pfam" id="PF02518"/>
    </source>
</evidence>
<dbReference type="InterPro" id="IPR011712">
    <property type="entry name" value="Sig_transdc_His_kin_sub3_dim/P"/>
</dbReference>
<evidence type="ECO:0000256" key="2">
    <source>
        <dbReference type="ARBA" id="ARBA00012438"/>
    </source>
</evidence>
<dbReference type="EC" id="2.7.13.3" evidence="2"/>
<dbReference type="EMBL" id="SDWV01000027">
    <property type="protein sequence ID" value="RYC05299.1"/>
    <property type="molecule type" value="Genomic_DNA"/>
</dbReference>
<feature type="region of interest" description="Disordered" evidence="9">
    <location>
        <begin position="493"/>
        <end position="525"/>
    </location>
</feature>
<gene>
    <name evidence="12" type="ORF">EUA94_19685</name>
</gene>
<dbReference type="Pfam" id="PF07730">
    <property type="entry name" value="HisKA_3"/>
    <property type="match status" value="1"/>
</dbReference>
<evidence type="ECO:0000256" key="6">
    <source>
        <dbReference type="ARBA" id="ARBA00022777"/>
    </source>
</evidence>
<evidence type="ECO:0000256" key="3">
    <source>
        <dbReference type="ARBA" id="ARBA00022553"/>
    </source>
</evidence>
<dbReference type="SUPFAM" id="SSF55874">
    <property type="entry name" value="ATPase domain of HSP90 chaperone/DNA topoisomerase II/histidine kinase"/>
    <property type="match status" value="1"/>
</dbReference>
<dbReference type="Gene3D" id="1.20.5.1930">
    <property type="match status" value="1"/>
</dbReference>
<protein>
    <recommendedName>
        <fullName evidence="2">histidine kinase</fullName>
        <ecNumber evidence="2">2.7.13.3</ecNumber>
    </recommendedName>
</protein>
<dbReference type="PANTHER" id="PTHR24421">
    <property type="entry name" value="NITRATE/NITRITE SENSOR PROTEIN NARX-RELATED"/>
    <property type="match status" value="1"/>
</dbReference>
<keyword evidence="3" id="KW-0597">Phosphoprotein</keyword>
<sequence length="525" mass="56193">MTLTVTQDAGVSRPALQSWRTTTAVRVFALSLATGTVLSQGFLVESTPMLVVLALVASVSSLLEWMTRNRPAHWHAVGEAVAVTMLLVSTQSTAELGAYLAVAPIVAGVRYGWVTTLNVTLVSGLTAAASVAADPRTDALSRLGETLPWLVIGVGVGLLASWQSRSTRDQAARQAPYAAAHHLMARIHHLASSGSLGLNSTSLAMELDAAMRLATGGARSAIFVVEPDNSLRPLNAGEDVERLAQEIEIPDSDRTPGAAVVPLRGAQEVLGYCVVVGVPRWTPELDERAREVADEFAVRLDTAVLFDEVRTLATSEERNRIAREMHDGVAQEIVGLGYIVDEIESISDHDQTRELAAALRAEITRLVSEIRFSIFDLRHEVSDGRLSSSLADYAREVGHATGLRVHLSLAESGPPLDARTATEVLRVAQEAIGNVRKHARADNLWVTLESDGSRLSLEVRDDGVGNAGPRENHWGLQTMRERAATVGAELDITTRPDGGTAVSLRSPTTAPHEGETAHGHHRATG</sequence>
<evidence type="ECO:0000256" key="1">
    <source>
        <dbReference type="ARBA" id="ARBA00000085"/>
    </source>
</evidence>
<keyword evidence="7" id="KW-0067">ATP-binding</keyword>
<keyword evidence="4" id="KW-0808">Transferase</keyword>
<name>A0A4Q2SML2_9ACTN</name>
<dbReference type="InterPro" id="IPR050482">
    <property type="entry name" value="Sensor_HK_TwoCompSys"/>
</dbReference>
<evidence type="ECO:0000256" key="4">
    <source>
        <dbReference type="ARBA" id="ARBA00022679"/>
    </source>
</evidence>